<keyword evidence="10" id="KW-1185">Reference proteome</keyword>
<comment type="caution">
    <text evidence="9">The sequence shown here is derived from an EMBL/GenBank/DDBJ whole genome shotgun (WGS) entry which is preliminary data.</text>
</comment>
<keyword evidence="7" id="KW-0411">Iron-sulfur</keyword>
<evidence type="ECO:0000313" key="9">
    <source>
        <dbReference type="EMBL" id="MBB5352937.1"/>
    </source>
</evidence>
<dbReference type="Pfam" id="PF04055">
    <property type="entry name" value="Radical_SAM"/>
    <property type="match status" value="1"/>
</dbReference>
<evidence type="ECO:0000256" key="3">
    <source>
        <dbReference type="ARBA" id="ARBA00022691"/>
    </source>
</evidence>
<dbReference type="PANTHER" id="PTHR11228">
    <property type="entry name" value="RADICAL SAM DOMAIN PROTEIN"/>
    <property type="match status" value="1"/>
</dbReference>
<reference evidence="9 10" key="1">
    <citation type="submission" date="2020-08" db="EMBL/GenBank/DDBJ databases">
        <title>Genomic Encyclopedia of Type Strains, Phase IV (KMG-IV): sequencing the most valuable type-strain genomes for metagenomic binning, comparative biology and taxonomic classification.</title>
        <authorList>
            <person name="Goeker M."/>
        </authorList>
    </citation>
    <scope>NUCLEOTIDE SEQUENCE [LARGE SCALE GENOMIC DNA]</scope>
    <source>
        <strain evidence="9 10">YC6886</strain>
    </source>
</reference>
<keyword evidence="5" id="KW-0560">Oxidoreductase</keyword>
<evidence type="ECO:0000256" key="4">
    <source>
        <dbReference type="ARBA" id="ARBA00022723"/>
    </source>
</evidence>
<sequence>MSPAPSAKIRIGPAGLHYFNRSSGLNVLFDEVDFPKISWHAAPRQISIALTNACDLRCSYCYAPKNHAILDSRRVCAWLSEFDEHGALGIGFGGGEPTLHPRFAELCEFAAQRTTLAVTFTTHGHHLSPKLLSRIEGRVNFIRLSMDGIGSTYERLRGRSFRDFTTKVREASSVAPIGLNFVVNADTLEDLDSAIDFAQAEGVREFLLLTEQRTDRRSGIAAEELQLLQNWVRNYRGKMPLAVSARDADRFVTCDPCNADSELRAYAHINAVGQLQRSSFEKSGVQILESGVMVALRTLQESQPCNTI</sequence>
<dbReference type="GO" id="GO:0046872">
    <property type="term" value="F:metal ion binding"/>
    <property type="evidence" value="ECO:0007669"/>
    <property type="project" value="UniProtKB-KW"/>
</dbReference>
<dbReference type="GO" id="GO:0051539">
    <property type="term" value="F:4 iron, 4 sulfur cluster binding"/>
    <property type="evidence" value="ECO:0007669"/>
    <property type="project" value="UniProtKB-KW"/>
</dbReference>
<keyword evidence="3" id="KW-0949">S-adenosyl-L-methionine</keyword>
<proteinExistence type="predicted"/>
<comment type="cofactor">
    <cofactor evidence="1">
        <name>[4Fe-4S] cluster</name>
        <dbReference type="ChEBI" id="CHEBI:49883"/>
    </cofactor>
</comment>
<dbReference type="SFLD" id="SFLDG01067">
    <property type="entry name" value="SPASM/twitch_domain_containing"/>
    <property type="match status" value="1"/>
</dbReference>
<feature type="domain" description="Radical SAM core" evidence="8">
    <location>
        <begin position="40"/>
        <end position="238"/>
    </location>
</feature>
<evidence type="ECO:0000256" key="6">
    <source>
        <dbReference type="ARBA" id="ARBA00023004"/>
    </source>
</evidence>
<dbReference type="PROSITE" id="PS01305">
    <property type="entry name" value="MOAA_NIFB_PQQE"/>
    <property type="match status" value="1"/>
</dbReference>
<keyword evidence="2" id="KW-0004">4Fe-4S</keyword>
<gene>
    <name evidence="9" type="ORF">HNR46_003186</name>
</gene>
<dbReference type="InterPro" id="IPR058240">
    <property type="entry name" value="rSAM_sf"/>
</dbReference>
<evidence type="ECO:0000256" key="5">
    <source>
        <dbReference type="ARBA" id="ARBA00023002"/>
    </source>
</evidence>
<accession>A0A840V3Q9</accession>
<dbReference type="PROSITE" id="PS51918">
    <property type="entry name" value="RADICAL_SAM"/>
    <property type="match status" value="1"/>
</dbReference>
<dbReference type="GO" id="GO:0016491">
    <property type="term" value="F:oxidoreductase activity"/>
    <property type="evidence" value="ECO:0007669"/>
    <property type="project" value="UniProtKB-KW"/>
</dbReference>
<dbReference type="InterPro" id="IPR007197">
    <property type="entry name" value="rSAM"/>
</dbReference>
<evidence type="ECO:0000256" key="2">
    <source>
        <dbReference type="ARBA" id="ARBA00022485"/>
    </source>
</evidence>
<dbReference type="CDD" id="cd01335">
    <property type="entry name" value="Radical_SAM"/>
    <property type="match status" value="1"/>
</dbReference>
<dbReference type="InterPro" id="IPR050377">
    <property type="entry name" value="Radical_SAM_PqqE_MftC-like"/>
</dbReference>
<dbReference type="AlphaFoldDB" id="A0A840V3Q9"/>
<evidence type="ECO:0000256" key="7">
    <source>
        <dbReference type="ARBA" id="ARBA00023014"/>
    </source>
</evidence>
<keyword evidence="4" id="KW-0479">Metal-binding</keyword>
<name>A0A840V3Q9_9BACT</name>
<evidence type="ECO:0000256" key="1">
    <source>
        <dbReference type="ARBA" id="ARBA00001966"/>
    </source>
</evidence>
<dbReference type="InterPro" id="IPR000385">
    <property type="entry name" value="MoaA_NifB_PqqE_Fe-S-bd_CS"/>
</dbReference>
<keyword evidence="6" id="KW-0408">Iron</keyword>
<evidence type="ECO:0000313" key="10">
    <source>
        <dbReference type="Proteomes" id="UP000557717"/>
    </source>
</evidence>
<protein>
    <submittedName>
        <fullName evidence="9">MoaA/NifB/PqqE/SkfB family radical SAM enzyme</fullName>
    </submittedName>
</protein>
<organism evidence="9 10">
    <name type="scientific">Haloferula luteola</name>
    <dbReference type="NCBI Taxonomy" id="595692"/>
    <lineage>
        <taxon>Bacteria</taxon>
        <taxon>Pseudomonadati</taxon>
        <taxon>Verrucomicrobiota</taxon>
        <taxon>Verrucomicrobiia</taxon>
        <taxon>Verrucomicrobiales</taxon>
        <taxon>Verrucomicrobiaceae</taxon>
        <taxon>Haloferula</taxon>
    </lineage>
</organism>
<dbReference type="Gene3D" id="3.20.20.70">
    <property type="entry name" value="Aldolase class I"/>
    <property type="match status" value="1"/>
</dbReference>
<dbReference type="RefSeq" id="WP_184020391.1">
    <property type="nucleotide sequence ID" value="NZ_JACHFD010000017.1"/>
</dbReference>
<evidence type="ECO:0000259" key="8">
    <source>
        <dbReference type="PROSITE" id="PS51918"/>
    </source>
</evidence>
<dbReference type="SFLD" id="SFLDS00029">
    <property type="entry name" value="Radical_SAM"/>
    <property type="match status" value="1"/>
</dbReference>
<dbReference type="SUPFAM" id="SSF102114">
    <property type="entry name" value="Radical SAM enzymes"/>
    <property type="match status" value="1"/>
</dbReference>
<dbReference type="Proteomes" id="UP000557717">
    <property type="component" value="Unassembled WGS sequence"/>
</dbReference>
<dbReference type="EMBL" id="JACHFD010000017">
    <property type="protein sequence ID" value="MBB5352937.1"/>
    <property type="molecule type" value="Genomic_DNA"/>
</dbReference>
<dbReference type="InterPro" id="IPR013785">
    <property type="entry name" value="Aldolase_TIM"/>
</dbReference>
<dbReference type="PANTHER" id="PTHR11228:SF7">
    <property type="entry name" value="PQQA PEPTIDE CYCLASE"/>
    <property type="match status" value="1"/>
</dbReference>